<organism evidence="3 4">
    <name type="scientific">Paracoccus tibetensis</name>
    <dbReference type="NCBI Taxonomy" id="336292"/>
    <lineage>
        <taxon>Bacteria</taxon>
        <taxon>Pseudomonadati</taxon>
        <taxon>Pseudomonadota</taxon>
        <taxon>Alphaproteobacteria</taxon>
        <taxon>Rhodobacterales</taxon>
        <taxon>Paracoccaceae</taxon>
        <taxon>Paracoccus</taxon>
    </lineage>
</organism>
<accession>A0A1G5H4Q1</accession>
<feature type="signal peptide" evidence="2">
    <location>
        <begin position="1"/>
        <end position="24"/>
    </location>
</feature>
<dbReference type="STRING" id="336292.SAMN05660710_01990"/>
<protein>
    <recommendedName>
        <fullName evidence="5">AAA+ family ATPase</fullName>
    </recommendedName>
</protein>
<dbReference type="Proteomes" id="UP000199502">
    <property type="component" value="Unassembled WGS sequence"/>
</dbReference>
<dbReference type="RefSeq" id="WP_175453300.1">
    <property type="nucleotide sequence ID" value="NZ_FMVT01000006.1"/>
</dbReference>
<dbReference type="EMBL" id="FMVT01000006">
    <property type="protein sequence ID" value="SCY58862.1"/>
    <property type="molecule type" value="Genomic_DNA"/>
</dbReference>
<keyword evidence="2" id="KW-0732">Signal</keyword>
<evidence type="ECO:0008006" key="5">
    <source>
        <dbReference type="Google" id="ProtNLM"/>
    </source>
</evidence>
<sequence>MTHRIPTLALLAALALPLPLPLAAQEPSAPAPEAEDGLSLIERGMGLLFRQFREEAAPQLDLLGRDMAGALERMAPALQELAALVDDIRNYEPPERLANGDILIRRRAEAPPPPPLGEGLQRLLPEAGPALPGRPAPLRDPSQPELDI</sequence>
<proteinExistence type="predicted"/>
<gene>
    <name evidence="3" type="ORF">SAMN05660710_01990</name>
</gene>
<feature type="region of interest" description="Disordered" evidence="1">
    <location>
        <begin position="102"/>
        <end position="148"/>
    </location>
</feature>
<feature type="chain" id="PRO_5011671890" description="AAA+ family ATPase" evidence="2">
    <location>
        <begin position="25"/>
        <end position="148"/>
    </location>
</feature>
<evidence type="ECO:0000256" key="2">
    <source>
        <dbReference type="SAM" id="SignalP"/>
    </source>
</evidence>
<evidence type="ECO:0000313" key="3">
    <source>
        <dbReference type="EMBL" id="SCY58862.1"/>
    </source>
</evidence>
<name>A0A1G5H4Q1_9RHOB</name>
<evidence type="ECO:0000313" key="4">
    <source>
        <dbReference type="Proteomes" id="UP000199502"/>
    </source>
</evidence>
<evidence type="ECO:0000256" key="1">
    <source>
        <dbReference type="SAM" id="MobiDB-lite"/>
    </source>
</evidence>
<reference evidence="3 4" key="1">
    <citation type="submission" date="2016-10" db="EMBL/GenBank/DDBJ databases">
        <authorList>
            <person name="de Groot N.N."/>
        </authorList>
    </citation>
    <scope>NUCLEOTIDE SEQUENCE [LARGE SCALE GENOMIC DNA]</scope>
    <source>
        <strain evidence="3 4">CGMCC 1.8925</strain>
    </source>
</reference>
<keyword evidence="4" id="KW-1185">Reference proteome</keyword>
<dbReference type="AlphaFoldDB" id="A0A1G5H4Q1"/>
<feature type="compositionally biased region" description="Low complexity" evidence="1">
    <location>
        <begin position="117"/>
        <end position="133"/>
    </location>
</feature>